<keyword evidence="4" id="KW-0597">Phosphoprotein</keyword>
<feature type="coiled-coil region" evidence="8">
    <location>
        <begin position="302"/>
        <end position="361"/>
    </location>
</feature>
<comment type="catalytic activity">
    <reaction evidence="1">
        <text>ATP + protein L-histidine = ADP + protein N-phospho-L-histidine.</text>
        <dbReference type="EC" id="2.7.13.3"/>
    </reaction>
</comment>
<protein>
    <recommendedName>
        <fullName evidence="3">histidine kinase</fullName>
        <ecNumber evidence="3">2.7.13.3</ecNumber>
    </recommendedName>
</protein>
<dbReference type="Gene3D" id="1.10.287.130">
    <property type="match status" value="1"/>
</dbReference>
<evidence type="ECO:0000256" key="9">
    <source>
        <dbReference type="SAM" id="Phobius"/>
    </source>
</evidence>
<evidence type="ECO:0000259" key="10">
    <source>
        <dbReference type="PROSITE" id="PS50109"/>
    </source>
</evidence>
<keyword evidence="6" id="KW-0418">Kinase</keyword>
<dbReference type="SUPFAM" id="SSF55874">
    <property type="entry name" value="ATPase domain of HSP90 chaperone/DNA topoisomerase II/histidine kinase"/>
    <property type="match status" value="1"/>
</dbReference>
<dbReference type="PANTHER" id="PTHR43065:SF50">
    <property type="entry name" value="HISTIDINE KINASE"/>
    <property type="match status" value="1"/>
</dbReference>
<evidence type="ECO:0000256" key="5">
    <source>
        <dbReference type="ARBA" id="ARBA00022679"/>
    </source>
</evidence>
<dbReference type="AlphaFoldDB" id="A0A951UQF7"/>
<dbReference type="SUPFAM" id="SSF47384">
    <property type="entry name" value="Homodimeric domain of signal transducing histidine kinase"/>
    <property type="match status" value="1"/>
</dbReference>
<comment type="caution">
    <text evidence="12">The sequence shown here is derived from an EMBL/GenBank/DDBJ whole genome shotgun (WGS) entry which is preliminary data.</text>
</comment>
<keyword evidence="9" id="KW-1133">Transmembrane helix</keyword>
<dbReference type="PROSITE" id="PS50885">
    <property type="entry name" value="HAMP"/>
    <property type="match status" value="1"/>
</dbReference>
<dbReference type="PRINTS" id="PR00344">
    <property type="entry name" value="BCTRLSENSOR"/>
</dbReference>
<comment type="subcellular location">
    <subcellularLocation>
        <location evidence="2">Membrane</location>
    </subcellularLocation>
</comment>
<dbReference type="Gene3D" id="3.30.565.10">
    <property type="entry name" value="Histidine kinase-like ATPase, C-terminal domain"/>
    <property type="match status" value="1"/>
</dbReference>
<evidence type="ECO:0000313" key="12">
    <source>
        <dbReference type="EMBL" id="MBW4665939.1"/>
    </source>
</evidence>
<feature type="domain" description="Histidine kinase" evidence="10">
    <location>
        <begin position="370"/>
        <end position="628"/>
    </location>
</feature>
<dbReference type="CDD" id="cd00082">
    <property type="entry name" value="HisKA"/>
    <property type="match status" value="1"/>
</dbReference>
<feature type="domain" description="HAMP" evidence="11">
    <location>
        <begin position="254"/>
        <end position="307"/>
    </location>
</feature>
<evidence type="ECO:0000256" key="6">
    <source>
        <dbReference type="ARBA" id="ARBA00022777"/>
    </source>
</evidence>
<keyword evidence="7" id="KW-0902">Two-component regulatory system</keyword>
<dbReference type="InterPro" id="IPR036097">
    <property type="entry name" value="HisK_dim/P_sf"/>
</dbReference>
<evidence type="ECO:0000256" key="2">
    <source>
        <dbReference type="ARBA" id="ARBA00004370"/>
    </source>
</evidence>
<name>A0A951UQF7_9CYAN</name>
<dbReference type="GO" id="GO:0000155">
    <property type="term" value="F:phosphorelay sensor kinase activity"/>
    <property type="evidence" value="ECO:0007669"/>
    <property type="project" value="InterPro"/>
</dbReference>
<feature type="transmembrane region" description="Helical" evidence="9">
    <location>
        <begin position="36"/>
        <end position="59"/>
    </location>
</feature>
<dbReference type="Proteomes" id="UP000729701">
    <property type="component" value="Unassembled WGS sequence"/>
</dbReference>
<reference evidence="12" key="2">
    <citation type="journal article" date="2022" name="Microbiol. Resour. Announc.">
        <title>Metagenome Sequencing to Explore Phylogenomics of Terrestrial Cyanobacteria.</title>
        <authorList>
            <person name="Ward R.D."/>
            <person name="Stajich J.E."/>
            <person name="Johansen J.R."/>
            <person name="Huntemann M."/>
            <person name="Clum A."/>
            <person name="Foster B."/>
            <person name="Foster B."/>
            <person name="Roux S."/>
            <person name="Palaniappan K."/>
            <person name="Varghese N."/>
            <person name="Mukherjee S."/>
            <person name="Reddy T.B.K."/>
            <person name="Daum C."/>
            <person name="Copeland A."/>
            <person name="Chen I.A."/>
            <person name="Ivanova N.N."/>
            <person name="Kyrpides N.C."/>
            <person name="Shapiro N."/>
            <person name="Eloe-Fadrosh E.A."/>
            <person name="Pietrasiak N."/>
        </authorList>
    </citation>
    <scope>NUCLEOTIDE SEQUENCE</scope>
    <source>
        <strain evidence="12">GSE-NOS-MK-12-04C</strain>
    </source>
</reference>
<dbReference type="InterPro" id="IPR003594">
    <property type="entry name" value="HATPase_dom"/>
</dbReference>
<keyword evidence="9" id="KW-0812">Transmembrane</keyword>
<dbReference type="Pfam" id="PF02518">
    <property type="entry name" value="HATPase_c"/>
    <property type="match status" value="1"/>
</dbReference>
<dbReference type="EC" id="2.7.13.3" evidence="3"/>
<evidence type="ECO:0000256" key="4">
    <source>
        <dbReference type="ARBA" id="ARBA00022553"/>
    </source>
</evidence>
<dbReference type="EMBL" id="JAHHGZ010000001">
    <property type="protein sequence ID" value="MBW4665939.1"/>
    <property type="molecule type" value="Genomic_DNA"/>
</dbReference>
<dbReference type="InterPro" id="IPR036890">
    <property type="entry name" value="HATPase_C_sf"/>
</dbReference>
<evidence type="ECO:0000256" key="3">
    <source>
        <dbReference type="ARBA" id="ARBA00012438"/>
    </source>
</evidence>
<evidence type="ECO:0000256" key="7">
    <source>
        <dbReference type="ARBA" id="ARBA00023012"/>
    </source>
</evidence>
<organism evidence="12 13">
    <name type="scientific">Cyanomargarita calcarea GSE-NOS-MK-12-04C</name>
    <dbReference type="NCBI Taxonomy" id="2839659"/>
    <lineage>
        <taxon>Bacteria</taxon>
        <taxon>Bacillati</taxon>
        <taxon>Cyanobacteriota</taxon>
        <taxon>Cyanophyceae</taxon>
        <taxon>Nostocales</taxon>
        <taxon>Cyanomargaritaceae</taxon>
        <taxon>Cyanomargarita</taxon>
    </lineage>
</organism>
<keyword evidence="5" id="KW-0808">Transferase</keyword>
<keyword evidence="9" id="KW-0472">Membrane</keyword>
<dbReference type="Gene3D" id="6.10.340.10">
    <property type="match status" value="1"/>
</dbReference>
<evidence type="ECO:0000259" key="11">
    <source>
        <dbReference type="PROSITE" id="PS50885"/>
    </source>
</evidence>
<dbReference type="GO" id="GO:0016020">
    <property type="term" value="C:membrane"/>
    <property type="evidence" value="ECO:0007669"/>
    <property type="project" value="UniProtKB-SubCell"/>
</dbReference>
<feature type="transmembrane region" description="Helical" evidence="9">
    <location>
        <begin position="231"/>
        <end position="253"/>
    </location>
</feature>
<dbReference type="SMART" id="SM00388">
    <property type="entry name" value="HisKA"/>
    <property type="match status" value="1"/>
</dbReference>
<evidence type="ECO:0000256" key="1">
    <source>
        <dbReference type="ARBA" id="ARBA00000085"/>
    </source>
</evidence>
<proteinExistence type="predicted"/>
<dbReference type="PROSITE" id="PS50109">
    <property type="entry name" value="HIS_KIN"/>
    <property type="match status" value="1"/>
</dbReference>
<sequence>MHLSGDSDPSVSRAKGLVANLQSWLSNLSIPTKIRLGYTLTLGIALSGTITGIFIGEIYQKHSQNLIKDALEENQMLYELTTDLLEAKNLEQELVFLLDKPEKFRQRYVLFLKKAKHLEDTWGKIKSSYANPEVEETSEEIEAFEKIHHEYDTVVAVYFQESGRIYKQIENPNITPSQFINIRQQLLNLNGSDLALQVADVIKTIENTRNVIDEEVHEAEEALVTFSRIRLAIVTASIFISTILALVITSYMIKNLSRPLQTVTKIAEQVSRESNFELQVPVTTGDEVGVLAKTFNQMIARIRELLIEQQHAQENLEFYNHNLEAQVQERTEELREKNIYLQQTLSELQSTQNQIIQSEKMSSLGQLVAGVAHEINNPVSFIFGNLVHASEYTDDLLELIELYQKVYTQPEDIIQKQIKKIDLEYLKEDFRQVIDSMKVGAERIIEIVKSLRNFSRIDEAKYKEAHIHEGIDSTLMILRHRLKASGECPEIQLIKEYSQLPIVTCYPGQLNQVFMNILSNAIDAIEEYNQKRTKEEIKLNPSQIKIYTQKIDYNWVRIGIQDNAGGIPEKIISKLFDPFFTTKAVGKGTGLGLSISYQIVVEKHAGRLFCNSKLGEGTEFVIQIPIKHEHSIIVVN</sequence>
<dbReference type="Pfam" id="PF00672">
    <property type="entry name" value="HAMP"/>
    <property type="match status" value="1"/>
</dbReference>
<dbReference type="SMART" id="SM00387">
    <property type="entry name" value="HATPase_c"/>
    <property type="match status" value="1"/>
</dbReference>
<evidence type="ECO:0000256" key="8">
    <source>
        <dbReference type="SAM" id="Coils"/>
    </source>
</evidence>
<dbReference type="SMART" id="SM00304">
    <property type="entry name" value="HAMP"/>
    <property type="match status" value="1"/>
</dbReference>
<dbReference type="InterPro" id="IPR003660">
    <property type="entry name" value="HAMP_dom"/>
</dbReference>
<reference evidence="12" key="1">
    <citation type="submission" date="2021-05" db="EMBL/GenBank/DDBJ databases">
        <authorList>
            <person name="Pietrasiak N."/>
            <person name="Ward R."/>
            <person name="Stajich J.E."/>
            <person name="Kurbessoian T."/>
        </authorList>
    </citation>
    <scope>NUCLEOTIDE SEQUENCE</scope>
    <source>
        <strain evidence="12">GSE-NOS-MK-12-04C</strain>
    </source>
</reference>
<evidence type="ECO:0000313" key="13">
    <source>
        <dbReference type="Proteomes" id="UP000729701"/>
    </source>
</evidence>
<dbReference type="Pfam" id="PF00512">
    <property type="entry name" value="HisKA"/>
    <property type="match status" value="1"/>
</dbReference>
<dbReference type="PANTHER" id="PTHR43065">
    <property type="entry name" value="SENSOR HISTIDINE KINASE"/>
    <property type="match status" value="1"/>
</dbReference>
<dbReference type="InterPro" id="IPR005467">
    <property type="entry name" value="His_kinase_dom"/>
</dbReference>
<dbReference type="CDD" id="cd06225">
    <property type="entry name" value="HAMP"/>
    <property type="match status" value="1"/>
</dbReference>
<dbReference type="InterPro" id="IPR004358">
    <property type="entry name" value="Sig_transdc_His_kin-like_C"/>
</dbReference>
<gene>
    <name evidence="12" type="ORF">KME60_00490</name>
</gene>
<dbReference type="InterPro" id="IPR003661">
    <property type="entry name" value="HisK_dim/P_dom"/>
</dbReference>
<keyword evidence="8" id="KW-0175">Coiled coil</keyword>
<dbReference type="SUPFAM" id="SSF158472">
    <property type="entry name" value="HAMP domain-like"/>
    <property type="match status" value="1"/>
</dbReference>
<accession>A0A951UQF7</accession>